<dbReference type="KEGG" id="ebi:EbC_pEb17200100"/>
<proteinExistence type="predicted"/>
<geneLocation type="plasmid" evidence="1 2">
    <name>pEB170</name>
</geneLocation>
<gene>
    <name evidence="1" type="ordered locus">EbC_pEb17200100</name>
</gene>
<dbReference type="EMBL" id="FP236830">
    <property type="protein sequence ID" value="CAX53463.1"/>
    <property type="molecule type" value="Genomic_DNA"/>
</dbReference>
<dbReference type="Proteomes" id="UP000008793">
    <property type="component" value="Plasmid pEB170"/>
</dbReference>
<dbReference type="AlphaFoldDB" id="D8MJL5"/>
<sequence>MAVSASVLILSVFRRGSSMRTRLQTANGAGADAVKQLESPGWALSNSN</sequence>
<evidence type="ECO:0000313" key="1">
    <source>
        <dbReference type="EMBL" id="CAX53463.1"/>
    </source>
</evidence>
<organism evidence="2">
    <name type="scientific">Erwinia billingiae (strain Eb661)</name>
    <dbReference type="NCBI Taxonomy" id="634500"/>
    <lineage>
        <taxon>Bacteria</taxon>
        <taxon>Pseudomonadati</taxon>
        <taxon>Pseudomonadota</taxon>
        <taxon>Gammaproteobacteria</taxon>
        <taxon>Enterobacterales</taxon>
        <taxon>Erwiniaceae</taxon>
        <taxon>Erwinia</taxon>
    </lineage>
</organism>
<protein>
    <submittedName>
        <fullName evidence="1">Uncharacterized protein</fullName>
    </submittedName>
</protein>
<accession>D8MJL5</accession>
<name>D8MJL5_ERWBE</name>
<dbReference type="HOGENOM" id="CLU_3152597_0_0_6"/>
<evidence type="ECO:0000313" key="2">
    <source>
        <dbReference type="Proteomes" id="UP000008793"/>
    </source>
</evidence>
<reference evidence="1 2" key="1">
    <citation type="journal article" date="2010" name="BMC Genomics">
        <title>Genome comparison of the epiphytic bacteria Erwinia billingiae and E. tasmaniensis with the pear pathogen E. pyrifoliae.</title>
        <authorList>
            <person name="Kube M."/>
            <person name="Migdoll A.M."/>
            <person name="Gehring I."/>
            <person name="Heitmann K."/>
            <person name="Mayer Y."/>
            <person name="Kuhl H."/>
            <person name="Knaust F."/>
            <person name="Geider K."/>
            <person name="Reinhardt R."/>
        </authorList>
    </citation>
    <scope>NUCLEOTIDE SEQUENCE [LARGE SCALE GENOMIC DNA]</scope>
    <source>
        <strain evidence="1 2">Eb661</strain>
        <plasmid evidence="1">pEB170</plasmid>
    </source>
</reference>
<keyword evidence="2" id="KW-1185">Reference proteome</keyword>
<keyword evidence="1" id="KW-0614">Plasmid</keyword>